<dbReference type="EMBL" id="CM043805">
    <property type="protein sequence ID" value="KAI4805080.1"/>
    <property type="molecule type" value="Genomic_DNA"/>
</dbReference>
<accession>A0ACB9VYG7</accession>
<name>A0ACB9VYG7_CHAAC</name>
<gene>
    <name evidence="1" type="ORF">KUCAC02_009713</name>
</gene>
<dbReference type="Proteomes" id="UP001057452">
    <property type="component" value="Chromosome 21"/>
</dbReference>
<reference evidence="1" key="1">
    <citation type="submission" date="2022-05" db="EMBL/GenBank/DDBJ databases">
        <title>Chromosome-level genome of Chaenocephalus aceratus.</title>
        <authorList>
            <person name="Park H."/>
        </authorList>
    </citation>
    <scope>NUCLEOTIDE SEQUENCE</scope>
    <source>
        <strain evidence="1">KU_202001</strain>
    </source>
</reference>
<comment type="caution">
    <text evidence="1">The sequence shown here is derived from an EMBL/GenBank/DDBJ whole genome shotgun (WGS) entry which is preliminary data.</text>
</comment>
<evidence type="ECO:0000313" key="1">
    <source>
        <dbReference type="EMBL" id="KAI4805080.1"/>
    </source>
</evidence>
<organism evidence="1 2">
    <name type="scientific">Chaenocephalus aceratus</name>
    <name type="common">Blackfin icefish</name>
    <name type="synonym">Chaenichthys aceratus</name>
    <dbReference type="NCBI Taxonomy" id="36190"/>
    <lineage>
        <taxon>Eukaryota</taxon>
        <taxon>Metazoa</taxon>
        <taxon>Chordata</taxon>
        <taxon>Craniata</taxon>
        <taxon>Vertebrata</taxon>
        <taxon>Euteleostomi</taxon>
        <taxon>Actinopterygii</taxon>
        <taxon>Neopterygii</taxon>
        <taxon>Teleostei</taxon>
        <taxon>Neoteleostei</taxon>
        <taxon>Acanthomorphata</taxon>
        <taxon>Eupercaria</taxon>
        <taxon>Perciformes</taxon>
        <taxon>Notothenioidei</taxon>
        <taxon>Channichthyidae</taxon>
        <taxon>Chaenocephalus</taxon>
    </lineage>
</organism>
<sequence length="295" mass="32734">MTAPISLSRLQHGKGGTTSLFGQSLSVVEEVFNFTQDTGPIGSDNNWKGIGISLLVIAGVLSLIGLSIVLLSNDDAGKPFGSELTLDDLFQRDFQLHDPDAKWISDEEIIFRSWDGDIMKANTQSNETQLLLKNTTFATFKASTFAVSPDLNFVLLGYDVKQEAAGPYIREHLGQITASSRTMTRSNSTAAAGIAAEGINWVKTPPESPDLNPIELVWHLMKDYIRKEAKPGSKQELMQAIEDFWKTDHPWVFPVVLSLDLLPGSHAILVRSLYNCHYRDYFDAGIKDQPDHREP</sequence>
<protein>
    <submittedName>
        <fullName evidence="1">Uncharacterized protein</fullName>
    </submittedName>
</protein>
<evidence type="ECO:0000313" key="2">
    <source>
        <dbReference type="Proteomes" id="UP001057452"/>
    </source>
</evidence>
<keyword evidence="2" id="KW-1185">Reference proteome</keyword>
<feature type="non-terminal residue" evidence="1">
    <location>
        <position position="295"/>
    </location>
</feature>
<proteinExistence type="predicted"/>